<name>A0ABX8WE51_9HYPH</name>
<dbReference type="Gene3D" id="3.30.530.20">
    <property type="match status" value="1"/>
</dbReference>
<comment type="similarity">
    <text evidence="1">Belongs to the AHA1 family.</text>
</comment>
<feature type="region of interest" description="Disordered" evidence="2">
    <location>
        <begin position="184"/>
        <end position="215"/>
    </location>
</feature>
<accession>A0ABX8WE51</accession>
<keyword evidence="5" id="KW-1185">Reference proteome</keyword>
<gene>
    <name evidence="4" type="ORF">K1X15_21020</name>
</gene>
<dbReference type="CDD" id="cd08899">
    <property type="entry name" value="SRPBCC_CalC_Aha1-like_6"/>
    <property type="match status" value="1"/>
</dbReference>
<evidence type="ECO:0000256" key="1">
    <source>
        <dbReference type="ARBA" id="ARBA00006817"/>
    </source>
</evidence>
<evidence type="ECO:0000313" key="4">
    <source>
        <dbReference type="EMBL" id="QYO77006.1"/>
    </source>
</evidence>
<dbReference type="InterPro" id="IPR013538">
    <property type="entry name" value="ASHA1/2-like_C"/>
</dbReference>
<dbReference type="EMBL" id="CP080590">
    <property type="protein sequence ID" value="QYO77006.1"/>
    <property type="molecule type" value="Genomic_DNA"/>
</dbReference>
<evidence type="ECO:0000259" key="3">
    <source>
        <dbReference type="Pfam" id="PF08327"/>
    </source>
</evidence>
<feature type="domain" description="Activator of Hsp90 ATPase homologue 1/2-like C-terminal" evidence="3">
    <location>
        <begin position="37"/>
        <end position="148"/>
    </location>
</feature>
<protein>
    <submittedName>
        <fullName evidence="4">SRPBCC family protein</fullName>
    </submittedName>
</protein>
<organism evidence="4 5">
    <name type="scientific">Devosia salina</name>
    <dbReference type="NCBI Taxonomy" id="2860336"/>
    <lineage>
        <taxon>Bacteria</taxon>
        <taxon>Pseudomonadati</taxon>
        <taxon>Pseudomonadota</taxon>
        <taxon>Alphaproteobacteria</taxon>
        <taxon>Hyphomicrobiales</taxon>
        <taxon>Devosiaceae</taxon>
        <taxon>Devosia</taxon>
    </lineage>
</organism>
<sequence>MPFDIAEHLGAVHREVRNVERDGQSAKDLIASRIYDTDINDLWEAVTSPERIRRWFSPVSGELKLGGRYAVEGNASGTITACEPKRHFAGTWEFMGHVSWIEVYLEPAGNGTRLEIHHIAPHPNPHWDTYGAGAAGVGWELGLLGLAEHIKRPADDVRAEGVNGWETSPEAKDLVRAASTDWGQASIAGGDDPDQAMRAAEATRRFYSGEPPLES</sequence>
<dbReference type="Proteomes" id="UP000825799">
    <property type="component" value="Chromosome"/>
</dbReference>
<dbReference type="Pfam" id="PF08327">
    <property type="entry name" value="AHSA1"/>
    <property type="match status" value="1"/>
</dbReference>
<evidence type="ECO:0000313" key="5">
    <source>
        <dbReference type="Proteomes" id="UP000825799"/>
    </source>
</evidence>
<dbReference type="RefSeq" id="WP_220305468.1">
    <property type="nucleotide sequence ID" value="NZ_CP080590.1"/>
</dbReference>
<reference evidence="4 5" key="1">
    <citation type="submission" date="2021-08" db="EMBL/GenBank/DDBJ databases">
        <title>Devosia salina sp. nov., isolated from the South China Sea sediment.</title>
        <authorList>
            <person name="Zhou Z."/>
        </authorList>
    </citation>
    <scope>NUCLEOTIDE SEQUENCE [LARGE SCALE GENOMIC DNA]</scope>
    <source>
        <strain evidence="4 5">SCS-3</strain>
    </source>
</reference>
<dbReference type="SUPFAM" id="SSF55961">
    <property type="entry name" value="Bet v1-like"/>
    <property type="match status" value="1"/>
</dbReference>
<evidence type="ECO:0000256" key="2">
    <source>
        <dbReference type="SAM" id="MobiDB-lite"/>
    </source>
</evidence>
<dbReference type="InterPro" id="IPR023393">
    <property type="entry name" value="START-like_dom_sf"/>
</dbReference>
<proteinExistence type="inferred from homology"/>